<keyword evidence="3" id="KW-1185">Reference proteome</keyword>
<evidence type="ECO:0000313" key="3">
    <source>
        <dbReference type="Proteomes" id="UP001321473"/>
    </source>
</evidence>
<sequence>MVSDIESHEYLEYGTHEDAMYGTKLDTIRKIHAQGKVAILDVEPQVDGSLERLAKESDLLRQAYGHFFDLTVVNNDIEETIHTLETTLEALDNSPQWVPVSWVY</sequence>
<dbReference type="InterPro" id="IPR027417">
    <property type="entry name" value="P-loop_NTPase"/>
</dbReference>
<dbReference type="SUPFAM" id="SSF52540">
    <property type="entry name" value="P-loop containing nucleoside triphosphate hydrolases"/>
    <property type="match status" value="1"/>
</dbReference>
<organism evidence="2 3">
    <name type="scientific">Amblyomma americanum</name>
    <name type="common">Lone star tick</name>
    <dbReference type="NCBI Taxonomy" id="6943"/>
    <lineage>
        <taxon>Eukaryota</taxon>
        <taxon>Metazoa</taxon>
        <taxon>Ecdysozoa</taxon>
        <taxon>Arthropoda</taxon>
        <taxon>Chelicerata</taxon>
        <taxon>Arachnida</taxon>
        <taxon>Acari</taxon>
        <taxon>Parasitiformes</taxon>
        <taxon>Ixodida</taxon>
        <taxon>Ixodoidea</taxon>
        <taxon>Ixodidae</taxon>
        <taxon>Amblyomminae</taxon>
        <taxon>Amblyomma</taxon>
    </lineage>
</organism>
<evidence type="ECO:0000259" key="1">
    <source>
        <dbReference type="PROSITE" id="PS50052"/>
    </source>
</evidence>
<comment type="caution">
    <text evidence="2">The sequence shown here is derived from an EMBL/GenBank/DDBJ whole genome shotgun (WGS) entry which is preliminary data.</text>
</comment>
<dbReference type="Pfam" id="PF00625">
    <property type="entry name" value="Guanylate_kin"/>
    <property type="match status" value="2"/>
</dbReference>
<name>A0AAQ4E9I3_AMBAM</name>
<dbReference type="EMBL" id="JARKHS020019885">
    <property type="protein sequence ID" value="KAK8771334.1"/>
    <property type="molecule type" value="Genomic_DNA"/>
</dbReference>
<reference evidence="2 3" key="1">
    <citation type="journal article" date="2023" name="Arcadia Sci">
        <title>De novo assembly of a long-read Amblyomma americanum tick genome.</title>
        <authorList>
            <person name="Chou S."/>
            <person name="Poskanzer K.E."/>
            <person name="Rollins M."/>
            <person name="Thuy-Boun P.S."/>
        </authorList>
    </citation>
    <scope>NUCLEOTIDE SEQUENCE [LARGE SCALE GENOMIC DNA]</scope>
    <source>
        <strain evidence="2">F_SG_1</strain>
        <tissue evidence="2">Salivary glands</tissue>
    </source>
</reference>
<evidence type="ECO:0000313" key="2">
    <source>
        <dbReference type="EMBL" id="KAK8771334.1"/>
    </source>
</evidence>
<dbReference type="PROSITE" id="PS50052">
    <property type="entry name" value="GUANYLATE_KINASE_2"/>
    <property type="match status" value="1"/>
</dbReference>
<dbReference type="InterPro" id="IPR050716">
    <property type="entry name" value="MAGUK"/>
</dbReference>
<dbReference type="Gene3D" id="3.40.50.300">
    <property type="entry name" value="P-loop containing nucleotide triphosphate hydrolases"/>
    <property type="match status" value="2"/>
</dbReference>
<dbReference type="AlphaFoldDB" id="A0AAQ4E9I3"/>
<protein>
    <recommendedName>
        <fullName evidence="1">Guanylate kinase-like domain-containing protein</fullName>
    </recommendedName>
</protein>
<feature type="domain" description="Guanylate kinase-like" evidence="1">
    <location>
        <begin position="1"/>
        <end position="89"/>
    </location>
</feature>
<dbReference type="InterPro" id="IPR008144">
    <property type="entry name" value="Guanylate_kin-like_dom"/>
</dbReference>
<dbReference type="Proteomes" id="UP001321473">
    <property type="component" value="Unassembled WGS sequence"/>
</dbReference>
<dbReference type="InterPro" id="IPR008145">
    <property type="entry name" value="GK/Ca_channel_bsu"/>
</dbReference>
<accession>A0AAQ4E9I3</accession>
<dbReference type="PANTHER" id="PTHR23122">
    <property type="entry name" value="MEMBRANE-ASSOCIATED GUANYLATE KINASE MAGUK"/>
    <property type="match status" value="1"/>
</dbReference>
<gene>
    <name evidence="2" type="ORF">V5799_025423</name>
</gene>
<proteinExistence type="predicted"/>